<proteinExistence type="predicted"/>
<accession>A0A4R6BBX4</accession>
<dbReference type="Pfam" id="PF08378">
    <property type="entry name" value="NERD"/>
    <property type="match status" value="1"/>
</dbReference>
<reference evidence="2 3" key="1">
    <citation type="submission" date="2019-01" db="EMBL/GenBank/DDBJ databases">
        <title>Draft genome sequences of the type strains of six Macrococcus species.</title>
        <authorList>
            <person name="Mazhar S."/>
            <person name="Altermann E."/>
            <person name="Hill C."/>
            <person name="Mcauliffe O."/>
        </authorList>
    </citation>
    <scope>NUCLEOTIDE SEQUENCE [LARGE SCALE GENOMIC DNA]</scope>
    <source>
        <strain evidence="2 3">CCM4811</strain>
    </source>
</reference>
<dbReference type="InterPro" id="IPR011528">
    <property type="entry name" value="NERD"/>
</dbReference>
<dbReference type="PROSITE" id="PS50965">
    <property type="entry name" value="NERD"/>
    <property type="match status" value="1"/>
</dbReference>
<dbReference type="AlphaFoldDB" id="A0A4R6BBX4"/>
<name>A0A4R6BBX4_9STAP</name>
<feature type="domain" description="NERD" evidence="1">
    <location>
        <begin position="52"/>
        <end position="162"/>
    </location>
</feature>
<evidence type="ECO:0000259" key="1">
    <source>
        <dbReference type="PROSITE" id="PS50965"/>
    </source>
</evidence>
<keyword evidence="3" id="KW-1185">Reference proteome</keyword>
<protein>
    <submittedName>
        <fullName evidence="2">NERD domain-containing protein</fullName>
    </submittedName>
</protein>
<organism evidence="2 3">
    <name type="scientific">Macrococcus brunensis</name>
    <dbReference type="NCBI Taxonomy" id="198483"/>
    <lineage>
        <taxon>Bacteria</taxon>
        <taxon>Bacillati</taxon>
        <taxon>Bacillota</taxon>
        <taxon>Bacilli</taxon>
        <taxon>Bacillales</taxon>
        <taxon>Staphylococcaceae</taxon>
        <taxon>Macrococcus</taxon>
    </lineage>
</organism>
<dbReference type="Proteomes" id="UP000295310">
    <property type="component" value="Unassembled WGS sequence"/>
</dbReference>
<comment type="caution">
    <text evidence="2">The sequence shown here is derived from an EMBL/GenBank/DDBJ whole genome shotgun (WGS) entry which is preliminary data.</text>
</comment>
<sequence length="315" mass="37604">MTFIFLQLFNMDVLHCTWRWRMAYKTRPRPQEIIYSEALENRFSFEISNSIIGYDGEALFAEWLYNLPNACVLWDIHLSPKYKGEVQYDFIVNHELTVYHFDVKNYKGQYHYVNENLQNSYRRIIKNPELQLQRAHEYLSHVINQFDSIYSVESYICFVNETFYMEAPPKYPHWLMRPQIFHKLDELKVANSNSANNRLLADYLIRQHIEKEEIFKRVPIEHIRKGLKCPSCMKINAVKTEIIKFKCVLCNTTGKNADLIHFNLEELYVLKNAPIDMRDIQLFFPEIHRSSVQRVLAKYFIRLGASKKPSYVPKV</sequence>
<dbReference type="EMBL" id="SCWA01000015">
    <property type="protein sequence ID" value="TDL95343.1"/>
    <property type="molecule type" value="Genomic_DNA"/>
</dbReference>
<dbReference type="OrthoDB" id="2387294at2"/>
<evidence type="ECO:0000313" key="3">
    <source>
        <dbReference type="Proteomes" id="UP000295310"/>
    </source>
</evidence>
<evidence type="ECO:0000313" key="2">
    <source>
        <dbReference type="EMBL" id="TDL95343.1"/>
    </source>
</evidence>
<gene>
    <name evidence="2" type="ORF">ERX27_08650</name>
</gene>